<dbReference type="PROSITE" id="PS51257">
    <property type="entry name" value="PROKAR_LIPOPROTEIN"/>
    <property type="match status" value="1"/>
</dbReference>
<comment type="caution">
    <text evidence="1">The sequence shown here is derived from an EMBL/GenBank/DDBJ whole genome shotgun (WGS) entry which is preliminary data.</text>
</comment>
<dbReference type="RefSeq" id="WP_184536988.1">
    <property type="nucleotide sequence ID" value="NZ_JACHJW010000001.1"/>
</dbReference>
<name>A0A7W7SUU5_9ACTN</name>
<accession>A0A7W7SUU5</accession>
<proteinExistence type="predicted"/>
<keyword evidence="2" id="KW-1185">Reference proteome</keyword>
<organism evidence="1 2">
    <name type="scientific">Micromonospora polyrhachis</name>
    <dbReference type="NCBI Taxonomy" id="1282883"/>
    <lineage>
        <taxon>Bacteria</taxon>
        <taxon>Bacillati</taxon>
        <taxon>Actinomycetota</taxon>
        <taxon>Actinomycetes</taxon>
        <taxon>Micromonosporales</taxon>
        <taxon>Micromonosporaceae</taxon>
        <taxon>Micromonospora</taxon>
    </lineage>
</organism>
<dbReference type="EMBL" id="JACHJW010000001">
    <property type="protein sequence ID" value="MBB4961387.1"/>
    <property type="molecule type" value="Genomic_DNA"/>
</dbReference>
<dbReference type="AlphaFoldDB" id="A0A7W7SUU5"/>
<dbReference type="InterPro" id="IPR036278">
    <property type="entry name" value="Sialidase_sf"/>
</dbReference>
<evidence type="ECO:0000313" key="2">
    <source>
        <dbReference type="Proteomes" id="UP000578819"/>
    </source>
</evidence>
<dbReference type="Proteomes" id="UP000578819">
    <property type="component" value="Unassembled WGS sequence"/>
</dbReference>
<evidence type="ECO:0000313" key="1">
    <source>
        <dbReference type="EMBL" id="MBB4961387.1"/>
    </source>
</evidence>
<gene>
    <name evidence="1" type="ORF">FHR38_005120</name>
</gene>
<dbReference type="SUPFAM" id="SSF50939">
    <property type="entry name" value="Sialidases"/>
    <property type="match status" value="1"/>
</dbReference>
<sequence>MGRRGIALVGVVAVAIGGCGSAGCTPQRGVGTSGNASSAELVRPDWRPVPLPLPTGIPGRVVLRDATACAGRWFVVGAMHAADGTTRPAAWTSPDARTWTPVTVAGTSFYGNQNVLYAAGCRDGRLAAIGAKSGGAHGNPRVSTWRQVGVDRLVEVPAAFELYGGPEAVGVSRIVGGPTGWLIVGNRTRGAATWVSRGSPRAGTSAVDAAGFDLVDGAPELTSDERGRTMAFDAVATSRGWLVVGGMTPAGQIDSRPLVWLSADGRSWRRFAVPHLDADAMLQRVTVVDGVPVVIGLRSDGFGAWYDDGRGWVAAGRFGSVGGAGAPSVRGVAVAAGRLVVAVSTGTTYELWSSTDRGRSWRRFAEPVSGVLAGGDSGIGVTAAGDGVLVSMDDGRGAGLWWTRTSTLDR</sequence>
<protein>
    <submittedName>
        <fullName evidence="1">Uncharacterized protein</fullName>
    </submittedName>
</protein>
<reference evidence="1 2" key="1">
    <citation type="submission" date="2020-08" db="EMBL/GenBank/DDBJ databases">
        <title>Sequencing the genomes of 1000 actinobacteria strains.</title>
        <authorList>
            <person name="Klenk H.-P."/>
        </authorList>
    </citation>
    <scope>NUCLEOTIDE SEQUENCE [LARGE SCALE GENOMIC DNA]</scope>
    <source>
        <strain evidence="1 2">DSM 45886</strain>
    </source>
</reference>